<gene>
    <name evidence="1" type="ORF">AO501_07355</name>
</gene>
<proteinExistence type="predicted"/>
<dbReference type="Proteomes" id="UP000051677">
    <property type="component" value="Unassembled WGS sequence"/>
</dbReference>
<dbReference type="AlphaFoldDB" id="A0A0Q2R7E1"/>
<protein>
    <submittedName>
        <fullName evidence="1">Uncharacterized protein</fullName>
    </submittedName>
</protein>
<dbReference type="OrthoDB" id="4740517at2"/>
<name>A0A0Q2R7E1_MYCGO</name>
<accession>A0A0Q2R7E1</accession>
<evidence type="ECO:0000313" key="2">
    <source>
        <dbReference type="Proteomes" id="UP000051677"/>
    </source>
</evidence>
<evidence type="ECO:0000313" key="1">
    <source>
        <dbReference type="EMBL" id="KQH79966.1"/>
    </source>
</evidence>
<sequence length="76" mass="8537">MTGPQPPLSGPLIIPERTIMIIEGTITRTIDNREVEIPYLINTRTGTYSQWGHDTMTLGENVELLESLRDAARQIT</sequence>
<organism evidence="1 2">
    <name type="scientific">Mycobacterium gordonae</name>
    <dbReference type="NCBI Taxonomy" id="1778"/>
    <lineage>
        <taxon>Bacteria</taxon>
        <taxon>Bacillati</taxon>
        <taxon>Actinomycetota</taxon>
        <taxon>Actinomycetes</taxon>
        <taxon>Mycobacteriales</taxon>
        <taxon>Mycobacteriaceae</taxon>
        <taxon>Mycobacterium</taxon>
    </lineage>
</organism>
<dbReference type="EMBL" id="LKTM01000056">
    <property type="protein sequence ID" value="KQH79966.1"/>
    <property type="molecule type" value="Genomic_DNA"/>
</dbReference>
<reference evidence="1 2" key="1">
    <citation type="submission" date="2015-10" db="EMBL/GenBank/DDBJ databases">
        <title>Mycobacterium gordonae draft genome assembly.</title>
        <authorList>
            <person name="Ustinova V."/>
            <person name="Smirnova T."/>
            <person name="Blagodatskikh K."/>
            <person name="Varlamov D."/>
            <person name="Larionova E."/>
            <person name="Chernousova L."/>
        </authorList>
    </citation>
    <scope>NUCLEOTIDE SEQUENCE [LARGE SCALE GENOMIC DNA]</scope>
    <source>
        <strain evidence="1 2">CTRI 14-8773</strain>
    </source>
</reference>
<dbReference type="RefSeq" id="WP_055577157.1">
    <property type="nucleotide sequence ID" value="NZ_LKTM01000056.1"/>
</dbReference>
<comment type="caution">
    <text evidence="1">The sequence shown here is derived from an EMBL/GenBank/DDBJ whole genome shotgun (WGS) entry which is preliminary data.</text>
</comment>